<feature type="transmembrane region" description="Helical" evidence="10">
    <location>
        <begin position="416"/>
        <end position="433"/>
    </location>
</feature>
<feature type="transmembrane region" description="Helical" evidence="10">
    <location>
        <begin position="178"/>
        <end position="198"/>
    </location>
</feature>
<evidence type="ECO:0000256" key="2">
    <source>
        <dbReference type="ARBA" id="ARBA00010992"/>
    </source>
</evidence>
<protein>
    <recommendedName>
        <fullName evidence="11">Major facilitator superfamily (MFS) profile domain-containing protein</fullName>
    </recommendedName>
</protein>
<feature type="compositionally biased region" description="Basic and acidic residues" evidence="9">
    <location>
        <begin position="1"/>
        <end position="16"/>
    </location>
</feature>
<dbReference type="InterPro" id="IPR020846">
    <property type="entry name" value="MFS_dom"/>
</dbReference>
<dbReference type="OrthoDB" id="8120565at2759"/>
<dbReference type="GO" id="GO:0016020">
    <property type="term" value="C:membrane"/>
    <property type="evidence" value="ECO:0007669"/>
    <property type="project" value="UniProtKB-SubCell"/>
</dbReference>
<dbReference type="InterPro" id="IPR005829">
    <property type="entry name" value="Sugar_transporter_CS"/>
</dbReference>
<evidence type="ECO:0000256" key="6">
    <source>
        <dbReference type="ARBA" id="ARBA00023136"/>
    </source>
</evidence>
<dbReference type="PROSITE" id="PS50850">
    <property type="entry name" value="MFS"/>
    <property type="match status" value="1"/>
</dbReference>
<dbReference type="AlphaFoldDB" id="A0A0F7ZM17"/>
<evidence type="ECO:0000256" key="10">
    <source>
        <dbReference type="SAM" id="Phobius"/>
    </source>
</evidence>
<keyword evidence="3 8" id="KW-0813">Transport</keyword>
<comment type="similarity">
    <text evidence="2 8">Belongs to the major facilitator superfamily. Sugar transporter (TC 2.A.1.1) family.</text>
</comment>
<dbReference type="InterPro" id="IPR005828">
    <property type="entry name" value="MFS_sugar_transport-like"/>
</dbReference>
<dbReference type="PANTHER" id="PTHR48022">
    <property type="entry name" value="PLASTIDIC GLUCOSE TRANSPORTER 4"/>
    <property type="match status" value="1"/>
</dbReference>
<evidence type="ECO:0000256" key="3">
    <source>
        <dbReference type="ARBA" id="ARBA00022448"/>
    </source>
</evidence>
<keyword evidence="4 10" id="KW-0812">Transmembrane</keyword>
<feature type="region of interest" description="Disordered" evidence="9">
    <location>
        <begin position="1"/>
        <end position="24"/>
    </location>
</feature>
<gene>
    <name evidence="12" type="ORF">HIM_03758</name>
</gene>
<dbReference type="NCBIfam" id="TIGR00879">
    <property type="entry name" value="SP"/>
    <property type="match status" value="1"/>
</dbReference>
<feature type="transmembrane region" description="Helical" evidence="10">
    <location>
        <begin position="357"/>
        <end position="375"/>
    </location>
</feature>
<dbReference type="Proteomes" id="UP000054481">
    <property type="component" value="Unassembled WGS sequence"/>
</dbReference>
<accession>A0A0F7ZM17</accession>
<evidence type="ECO:0000256" key="7">
    <source>
        <dbReference type="ARBA" id="ARBA00023180"/>
    </source>
</evidence>
<organism evidence="12 13">
    <name type="scientific">Hirsutella minnesotensis 3608</name>
    <dbReference type="NCBI Taxonomy" id="1043627"/>
    <lineage>
        <taxon>Eukaryota</taxon>
        <taxon>Fungi</taxon>
        <taxon>Dikarya</taxon>
        <taxon>Ascomycota</taxon>
        <taxon>Pezizomycotina</taxon>
        <taxon>Sordariomycetes</taxon>
        <taxon>Hypocreomycetidae</taxon>
        <taxon>Hypocreales</taxon>
        <taxon>Ophiocordycipitaceae</taxon>
        <taxon>Hirsutella</taxon>
    </lineage>
</organism>
<keyword evidence="6 10" id="KW-0472">Membrane</keyword>
<evidence type="ECO:0000256" key="9">
    <source>
        <dbReference type="SAM" id="MobiDB-lite"/>
    </source>
</evidence>
<feature type="transmembrane region" description="Helical" evidence="10">
    <location>
        <begin position="210"/>
        <end position="232"/>
    </location>
</feature>
<evidence type="ECO:0000256" key="4">
    <source>
        <dbReference type="ARBA" id="ARBA00022692"/>
    </source>
</evidence>
<dbReference type="InterPro" id="IPR036259">
    <property type="entry name" value="MFS_trans_sf"/>
</dbReference>
<dbReference type="InterPro" id="IPR050360">
    <property type="entry name" value="MFS_Sugar_Transporters"/>
</dbReference>
<comment type="subcellular location">
    <subcellularLocation>
        <location evidence="1">Membrane</location>
        <topology evidence="1">Multi-pass membrane protein</topology>
    </subcellularLocation>
</comment>
<dbReference type="GO" id="GO:0005351">
    <property type="term" value="F:carbohydrate:proton symporter activity"/>
    <property type="evidence" value="ECO:0007669"/>
    <property type="project" value="TreeGrafter"/>
</dbReference>
<feature type="transmembrane region" description="Helical" evidence="10">
    <location>
        <begin position="145"/>
        <end position="166"/>
    </location>
</feature>
<feature type="transmembrane region" description="Helical" evidence="10">
    <location>
        <begin position="382"/>
        <end position="404"/>
    </location>
</feature>
<feature type="transmembrane region" description="Helical" evidence="10">
    <location>
        <begin position="119"/>
        <end position="139"/>
    </location>
</feature>
<feature type="transmembrane region" description="Helical" evidence="10">
    <location>
        <begin position="41"/>
        <end position="68"/>
    </location>
</feature>
<dbReference type="InterPro" id="IPR003663">
    <property type="entry name" value="Sugar/inositol_transpt"/>
</dbReference>
<keyword evidence="13" id="KW-1185">Reference proteome</keyword>
<keyword evidence="5 10" id="KW-1133">Transmembrane helix</keyword>
<dbReference type="Pfam" id="PF00083">
    <property type="entry name" value="Sugar_tr"/>
    <property type="match status" value="1"/>
</dbReference>
<dbReference type="SUPFAM" id="SSF103473">
    <property type="entry name" value="MFS general substrate transporter"/>
    <property type="match status" value="1"/>
</dbReference>
<evidence type="ECO:0000256" key="1">
    <source>
        <dbReference type="ARBA" id="ARBA00004141"/>
    </source>
</evidence>
<name>A0A0F7ZM17_9HYPO</name>
<evidence type="ECO:0000256" key="5">
    <source>
        <dbReference type="ARBA" id="ARBA00022989"/>
    </source>
</evidence>
<feature type="transmembrane region" description="Helical" evidence="10">
    <location>
        <begin position="454"/>
        <end position="475"/>
    </location>
</feature>
<evidence type="ECO:0000313" key="13">
    <source>
        <dbReference type="Proteomes" id="UP000054481"/>
    </source>
</evidence>
<sequence length="547" mass="60351">MKKDLSDVANAEHQESDGSLNLDDVEPYGPPGFKGIAASRYVALCASFSAIGGLLFGYDQGVISVTLVMESFLHRFPEVSDDAPGSGFAKGLMTAMITLGAFFGALNQGWIADAYSRKYSIIMAVVIFTIGSALQVGAVNYVMLVIARLIGGTGIGMLSMVVPLYISEISPPEIRGTLLVLEELSIVLGIVISFWITYGTQYIPGNWSWQLPFLIQILPGLALGIGAIFLPFSPRWLAAKGRDDDALHNLAKLRALPTTDNRVQREWLEIIAEAKFQQGIQAERHPSLVNGTGITKLKLEFVEWVDCFRQGCWRRTHVGAGLMFFQQFVGINALIYYSPTLFGTMGLDHNMQLIMSGVLNITQLIGVVSSLWTLDHFGRRKILLWGSVGMFISHFIIAILVGLFSKNWPANTDKGWTSVAFLLFYMLAFGATWGPVPWAMPSEIFPSSLRAKGVSISTCSNWINNFIVGLITPPLVQNTGFGAYVFFAVFCFFSFAWVFFFVPETTGKTLEQMDEVFKDNSSSEEMARRNRLLSETIRQRAGHSASV</sequence>
<dbReference type="PRINTS" id="PR00171">
    <property type="entry name" value="SUGRTRNSPORT"/>
</dbReference>
<dbReference type="EMBL" id="KQ030509">
    <property type="protein sequence ID" value="KJZ76881.1"/>
    <property type="molecule type" value="Genomic_DNA"/>
</dbReference>
<feature type="domain" description="Major facilitator superfamily (MFS) profile" evidence="11">
    <location>
        <begin position="45"/>
        <end position="506"/>
    </location>
</feature>
<proteinExistence type="inferred from homology"/>
<keyword evidence="7" id="KW-0325">Glycoprotein</keyword>
<dbReference type="Gene3D" id="1.20.1250.20">
    <property type="entry name" value="MFS general substrate transporter like domains"/>
    <property type="match status" value="1"/>
</dbReference>
<dbReference type="PROSITE" id="PS00216">
    <property type="entry name" value="SUGAR_TRANSPORT_1"/>
    <property type="match status" value="1"/>
</dbReference>
<feature type="transmembrane region" description="Helical" evidence="10">
    <location>
        <begin position="88"/>
        <end position="107"/>
    </location>
</feature>
<dbReference type="FunFam" id="1.20.1250.20:FF:000026">
    <property type="entry name" value="MFS quinate transporter QutD"/>
    <property type="match status" value="1"/>
</dbReference>
<evidence type="ECO:0000313" key="12">
    <source>
        <dbReference type="EMBL" id="KJZ76881.1"/>
    </source>
</evidence>
<evidence type="ECO:0000256" key="8">
    <source>
        <dbReference type="RuleBase" id="RU003346"/>
    </source>
</evidence>
<feature type="transmembrane region" description="Helical" evidence="10">
    <location>
        <begin position="481"/>
        <end position="502"/>
    </location>
</feature>
<dbReference type="PANTHER" id="PTHR48022:SF14">
    <property type="entry name" value="MAJOR FACILITATOR SUPERFAMILY (MFS) PROFILE DOMAIN-CONTAINING PROTEIN-RELATED"/>
    <property type="match status" value="1"/>
</dbReference>
<evidence type="ECO:0000259" key="11">
    <source>
        <dbReference type="PROSITE" id="PS50850"/>
    </source>
</evidence>
<feature type="transmembrane region" description="Helical" evidence="10">
    <location>
        <begin position="318"/>
        <end position="337"/>
    </location>
</feature>
<reference evidence="12 13" key="1">
    <citation type="journal article" date="2014" name="Genome Biol. Evol.">
        <title>Comparative genomics and transcriptomics analyses reveal divergent lifestyle features of nematode endoparasitic fungus Hirsutella minnesotensis.</title>
        <authorList>
            <person name="Lai Y."/>
            <person name="Liu K."/>
            <person name="Zhang X."/>
            <person name="Zhang X."/>
            <person name="Li K."/>
            <person name="Wang N."/>
            <person name="Shu C."/>
            <person name="Wu Y."/>
            <person name="Wang C."/>
            <person name="Bushley K.E."/>
            <person name="Xiang M."/>
            <person name="Liu X."/>
        </authorList>
    </citation>
    <scope>NUCLEOTIDE SEQUENCE [LARGE SCALE GENOMIC DNA]</scope>
    <source>
        <strain evidence="12 13">3608</strain>
    </source>
</reference>